<dbReference type="RefSeq" id="WP_087453848.1">
    <property type="nucleotide sequence ID" value="NZ_CP021417.2"/>
</dbReference>
<reference evidence="1 2" key="1">
    <citation type="journal article" date="2014" name="BMC Vet. Res.">
        <title>First report of Corynebacterium pseudotuberculosis from caseous lymphadenitis lesions in Black Alentejano pig (Sus scrofa domesticus).</title>
        <authorList>
            <person name="Oliveira M."/>
            <person name="Barroco C."/>
            <person name="Mottola C."/>
            <person name="Santos R."/>
            <person name="Lemsaddek A."/>
            <person name="Tavares L."/>
            <person name="Semedo-Lemsaddek T."/>
        </authorList>
    </citation>
    <scope>NUCLEOTIDE SEQUENCE [LARGE SCALE GENOMIC DNA]</scope>
    <source>
        <strain evidence="1 2">PO100/5</strain>
    </source>
</reference>
<dbReference type="Proteomes" id="UP000195652">
    <property type="component" value="Chromosome"/>
</dbReference>
<evidence type="ECO:0008006" key="3">
    <source>
        <dbReference type="Google" id="ProtNLM"/>
    </source>
</evidence>
<proteinExistence type="predicted"/>
<protein>
    <recommendedName>
        <fullName evidence="3">GlcNAc-PI de-N-acetylase</fullName>
    </recommendedName>
</protein>
<dbReference type="AlphaFoldDB" id="A0A7Y4LGL7"/>
<dbReference type="Gene3D" id="3.40.50.10320">
    <property type="entry name" value="LmbE-like"/>
    <property type="match status" value="1"/>
</dbReference>
<dbReference type="SUPFAM" id="SSF102588">
    <property type="entry name" value="LmbE-like"/>
    <property type="match status" value="1"/>
</dbReference>
<dbReference type="InterPro" id="IPR024078">
    <property type="entry name" value="LmbE-like_dom_sf"/>
</dbReference>
<dbReference type="EMBL" id="CP021417">
    <property type="protein sequence ID" value="ARU46026.1"/>
    <property type="molecule type" value="Genomic_DNA"/>
</dbReference>
<reference evidence="1 2" key="4">
    <citation type="journal article" date="2020" name="PLoS ONE">
        <title>Taxonomic classification of strain PO100/5 shows a broader geographic distribution and genetic markers of the recently described Corynebacterium silvaticum.</title>
        <authorList>
            <person name="Viana M.V.C."/>
            <person name="Profeta R."/>
            <person name="da Silva A.L."/>
            <person name="Hurtado R."/>
            <person name="Cerqueira J.C."/>
            <person name="Ribeiro B.F.S."/>
            <person name="Almeida M.O."/>
            <person name="Morais-Rodrigues F."/>
            <person name="Soares S.C."/>
            <person name="Oliveira M."/>
            <person name="Tavares L."/>
            <person name="Figueiredo H."/>
            <person name="Wattam A.R."/>
            <person name="Barh D."/>
            <person name="Ghosh P."/>
            <person name="Silva A."/>
            <person name="Azevedo V."/>
        </authorList>
    </citation>
    <scope>NUCLEOTIDE SEQUENCE [LARGE SCALE GENOMIC DNA]</scope>
    <source>
        <strain evidence="1 2">PO100/5</strain>
    </source>
</reference>
<accession>A0A7Y4LGL7</accession>
<sequence>MATTPAGKRIMLLGVYGMEAVEVGGALLKNANRGGQSSAAIMLCGEEMRPGVTAACEKLKISVEYLGFVLGEIQNDVAHNAEIVKAIRAAAPEVLITQDPEHSVEDFDPDRREAMNLILDSIALSARQWRIELGDPVALPEVYFMSPDSPSTIVSISDVWEEKQGALDLLESQLEFSAQHYDHYHGSETMEKIVPGWATMDNLERGKKSLREFNSALYLNNGSLGHGHFAFAEAYRKVGMFHVDHL</sequence>
<organism evidence="1 2">
    <name type="scientific">Corynebacterium silvaticum</name>
    <dbReference type="NCBI Taxonomy" id="2320431"/>
    <lineage>
        <taxon>Bacteria</taxon>
        <taxon>Bacillati</taxon>
        <taxon>Actinomycetota</taxon>
        <taxon>Actinomycetes</taxon>
        <taxon>Mycobacteriales</taxon>
        <taxon>Corynebacteriaceae</taxon>
        <taxon>Corynebacterium</taxon>
    </lineage>
</organism>
<dbReference type="GeneID" id="75007708"/>
<reference evidence="1 2" key="2">
    <citation type="journal article" date="2020" name="Antonie Van Leeuwenhoek">
        <title>Phylogenomic characterisation of a novel corynebacterial species pathogenic to animals.</title>
        <authorList>
            <person name="Moller J."/>
            <person name="Musella L."/>
            <person name="Melnikov V."/>
            <person name="Geissdorfer W."/>
            <person name="Burkovski A."/>
            <person name="Sangal V."/>
        </authorList>
    </citation>
    <scope>NUCLEOTIDE SEQUENCE [LARGE SCALE GENOMIC DNA]</scope>
    <source>
        <strain evidence="1 2">PO100/5</strain>
    </source>
</reference>
<name>A0A7Y4LGL7_9CORY</name>
<dbReference type="KEGG" id="csil:CBE74_05470"/>
<gene>
    <name evidence="1" type="ORF">CBE74_05470</name>
</gene>
<evidence type="ECO:0000313" key="1">
    <source>
        <dbReference type="EMBL" id="ARU46026.1"/>
    </source>
</evidence>
<dbReference type="OrthoDB" id="7253851at2"/>
<keyword evidence="2" id="KW-1185">Reference proteome</keyword>
<evidence type="ECO:0000313" key="2">
    <source>
        <dbReference type="Proteomes" id="UP000195652"/>
    </source>
</evidence>
<reference evidence="1 2" key="3">
    <citation type="journal article" date="2020" name="Int. J. Syst. Evol. Microbiol.">
        <title>Corynebacterium silvaticum sp. nov., a unique group of NTTB corynebacteria in wild boar and roe deer.</title>
        <authorList>
            <person name="Dangel A."/>
            <person name="Berger A."/>
            <person name="Rau J."/>
            <person name="Eisenberg T."/>
            <person name="Kampfer P."/>
            <person name="Margos G."/>
            <person name="Contzen M."/>
            <person name="Busse H.J."/>
            <person name="Konrad R."/>
            <person name="Peters M."/>
            <person name="Sting R."/>
            <person name="Sing A."/>
        </authorList>
    </citation>
    <scope>NUCLEOTIDE SEQUENCE [LARGE SCALE GENOMIC DNA]</scope>
    <source>
        <strain evidence="1 2">PO100/5</strain>
    </source>
</reference>